<dbReference type="Gene3D" id="3.30.1370.110">
    <property type="match status" value="1"/>
</dbReference>
<evidence type="ECO:0000313" key="2">
    <source>
        <dbReference type="EMBL" id="RCU57465.1"/>
    </source>
</evidence>
<dbReference type="InterPro" id="IPR036063">
    <property type="entry name" value="Smr_dom_sf"/>
</dbReference>
<keyword evidence="3" id="KW-1185">Reference proteome</keyword>
<dbReference type="EMBL" id="QPIG01000002">
    <property type="protein sequence ID" value="RCU57465.1"/>
    <property type="molecule type" value="Genomic_DNA"/>
</dbReference>
<dbReference type="InterPro" id="IPR002625">
    <property type="entry name" value="Smr_dom"/>
</dbReference>
<accession>A0A368P6F4</accession>
<name>A0A368P6F4_9FLAO</name>
<organism evidence="2 3">
    <name type="scientific">Oceanihabitans sediminis</name>
    <dbReference type="NCBI Taxonomy" id="1812012"/>
    <lineage>
        <taxon>Bacteria</taxon>
        <taxon>Pseudomonadati</taxon>
        <taxon>Bacteroidota</taxon>
        <taxon>Flavobacteriia</taxon>
        <taxon>Flavobacteriales</taxon>
        <taxon>Flavobacteriaceae</taxon>
        <taxon>Oceanihabitans</taxon>
    </lineage>
</organism>
<sequence>MIHFKIGDKVQVLDEDFSGKITAISGDNITIKTEDGFDLDFHKKELILIGDASDLDRNVFQDASVRSIISEKEAKSRHALAAANKRKAKERYEPTMEIDLHIHQLTDSYKGMSSHDMLTLQLDTARRQLEFAIKKRIQKVVFIHGVGEGVLKLELEYLFGRYPVKFYAANYQKYGLGATEVYIYQNVKS</sequence>
<reference evidence="2 3" key="1">
    <citation type="submission" date="2018-07" db="EMBL/GenBank/DDBJ databases">
        <title>Oceanihabitans testaceum sp. nov., isolated from marine sediment.</title>
        <authorList>
            <person name="Li C.-M."/>
        </authorList>
    </citation>
    <scope>NUCLEOTIDE SEQUENCE [LARGE SCALE GENOMIC DNA]</scope>
    <source>
        <strain evidence="2 3">S9-10</strain>
    </source>
</reference>
<gene>
    <name evidence="2" type="ORF">DU428_06630</name>
</gene>
<feature type="domain" description="Smr" evidence="1">
    <location>
        <begin position="125"/>
        <end position="183"/>
    </location>
</feature>
<dbReference type="OrthoDB" id="1524810at2"/>
<dbReference type="Proteomes" id="UP000252249">
    <property type="component" value="Unassembled WGS sequence"/>
</dbReference>
<comment type="caution">
    <text evidence="2">The sequence shown here is derived from an EMBL/GenBank/DDBJ whole genome shotgun (WGS) entry which is preliminary data.</text>
</comment>
<evidence type="ECO:0000259" key="1">
    <source>
        <dbReference type="Pfam" id="PF01713"/>
    </source>
</evidence>
<protein>
    <submittedName>
        <fullName evidence="2">DNA mismatch repair protein MutS</fullName>
    </submittedName>
</protein>
<evidence type="ECO:0000313" key="3">
    <source>
        <dbReference type="Proteomes" id="UP000252249"/>
    </source>
</evidence>
<proteinExistence type="predicted"/>
<dbReference type="RefSeq" id="WP_113966097.1">
    <property type="nucleotide sequence ID" value="NZ_JAWWDI010000001.1"/>
</dbReference>
<dbReference type="AlphaFoldDB" id="A0A368P6F4"/>
<dbReference type="Pfam" id="PF01713">
    <property type="entry name" value="Smr"/>
    <property type="match status" value="1"/>
</dbReference>